<evidence type="ECO:0000313" key="10">
    <source>
        <dbReference type="Proteomes" id="UP001154282"/>
    </source>
</evidence>
<dbReference type="InterPro" id="IPR008978">
    <property type="entry name" value="HSP20-like_chaperone"/>
</dbReference>
<evidence type="ECO:0000256" key="4">
    <source>
        <dbReference type="PROSITE-ProRule" id="PRU00285"/>
    </source>
</evidence>
<dbReference type="GO" id="GO:0034605">
    <property type="term" value="P:cellular response to heat"/>
    <property type="evidence" value="ECO:0007669"/>
    <property type="project" value="TreeGrafter"/>
</dbReference>
<dbReference type="Pfam" id="PF00011">
    <property type="entry name" value="HSP20"/>
    <property type="match status" value="1"/>
</dbReference>
<dbReference type="SUPFAM" id="SSF49764">
    <property type="entry name" value="HSP20-like chaperones"/>
    <property type="match status" value="1"/>
</dbReference>
<sequence length="384" mass="43627">MELELGLKITHTRDDITSFTDLRISKDHSGPLFVSRETNSKFILIAYLKGFRRENVSIKINGEGNRIEISGEKPVQEMVMMGLIMYKKDVELRTFRKVFRIPDAVVLDRIRAKFNDEEAVLTIFIPKSEKGIRGVSIEEVKDEFEAGGSSSPEDSRKIPDAELPGNDETGQVPEEEDDGRGHEVMNPKAEELPSRKDSMESLKEEQQEDQGQVKEKVVEPIQKQGSQEESSSSNAIPDSKKEEETMMEEQLDREEPLESKEDFVERKPERSEMVESEKTDNEIRDEGVPESKPEEKKDEARMEETWPQEHESEKQEPETETTAANSVDEGKGVESSDKSNHKDVSKRSKMCRPVVIAGSSILVSIIVIVIGFIRSRRKKVVSRC</sequence>
<dbReference type="GO" id="GO:0006952">
    <property type="term" value="P:defense response"/>
    <property type="evidence" value="ECO:0007669"/>
    <property type="project" value="UniProtKB-KW"/>
</dbReference>
<reference evidence="9" key="1">
    <citation type="submission" date="2022-08" db="EMBL/GenBank/DDBJ databases">
        <authorList>
            <person name="Gutierrez-Valencia J."/>
        </authorList>
    </citation>
    <scope>NUCLEOTIDE SEQUENCE</scope>
</reference>
<accession>A0AAV0IF67</accession>
<dbReference type="PANTHER" id="PTHR43670">
    <property type="entry name" value="HEAT SHOCK PROTEIN 26"/>
    <property type="match status" value="1"/>
</dbReference>
<keyword evidence="7" id="KW-1133">Transmembrane helix</keyword>
<evidence type="ECO:0000256" key="1">
    <source>
        <dbReference type="ARBA" id="ARBA00004162"/>
    </source>
</evidence>
<feature type="domain" description="SHSP" evidence="8">
    <location>
        <begin position="23"/>
        <end position="143"/>
    </location>
</feature>
<dbReference type="InterPro" id="IPR002068">
    <property type="entry name" value="A-crystallin/Hsp20_dom"/>
</dbReference>
<evidence type="ECO:0000313" key="9">
    <source>
        <dbReference type="EMBL" id="CAI0396132.1"/>
    </source>
</evidence>
<feature type="compositionally biased region" description="Low complexity" evidence="6">
    <location>
        <begin position="224"/>
        <end position="233"/>
    </location>
</feature>
<dbReference type="Gene3D" id="2.60.40.790">
    <property type="match status" value="1"/>
</dbReference>
<dbReference type="GO" id="GO:0005886">
    <property type="term" value="C:plasma membrane"/>
    <property type="evidence" value="ECO:0007669"/>
    <property type="project" value="UniProtKB-SubCell"/>
</dbReference>
<feature type="compositionally biased region" description="Basic and acidic residues" evidence="6">
    <location>
        <begin position="328"/>
        <end position="346"/>
    </location>
</feature>
<feature type="compositionally biased region" description="Basic and acidic residues" evidence="6">
    <location>
        <begin position="179"/>
        <end position="218"/>
    </location>
</feature>
<protein>
    <recommendedName>
        <fullName evidence="8">SHSP domain-containing protein</fullName>
    </recommendedName>
</protein>
<proteinExistence type="inferred from homology"/>
<evidence type="ECO:0000256" key="2">
    <source>
        <dbReference type="ARBA" id="ARBA00022475"/>
    </source>
</evidence>
<evidence type="ECO:0000256" key="5">
    <source>
        <dbReference type="RuleBase" id="RU003616"/>
    </source>
</evidence>
<dbReference type="Proteomes" id="UP001154282">
    <property type="component" value="Unassembled WGS sequence"/>
</dbReference>
<keyword evidence="2" id="KW-1003">Cell membrane</keyword>
<evidence type="ECO:0000256" key="7">
    <source>
        <dbReference type="SAM" id="Phobius"/>
    </source>
</evidence>
<feature type="region of interest" description="Disordered" evidence="6">
    <location>
        <begin position="143"/>
        <end position="348"/>
    </location>
</feature>
<keyword evidence="3" id="KW-0611">Plant defense</keyword>
<comment type="similarity">
    <text evidence="4 5">Belongs to the small heat shock protein (HSP20) family.</text>
</comment>
<evidence type="ECO:0000256" key="3">
    <source>
        <dbReference type="ARBA" id="ARBA00022821"/>
    </source>
</evidence>
<dbReference type="AlphaFoldDB" id="A0AAV0IF67"/>
<evidence type="ECO:0000256" key="6">
    <source>
        <dbReference type="SAM" id="MobiDB-lite"/>
    </source>
</evidence>
<feature type="compositionally biased region" description="Basic and acidic residues" evidence="6">
    <location>
        <begin position="253"/>
        <end position="317"/>
    </location>
</feature>
<dbReference type="EMBL" id="CAMGYJ010000003">
    <property type="protein sequence ID" value="CAI0396132.1"/>
    <property type="molecule type" value="Genomic_DNA"/>
</dbReference>
<name>A0AAV0IF67_9ROSI</name>
<keyword evidence="7" id="KW-0812">Transmembrane</keyword>
<dbReference type="CDD" id="cd06464">
    <property type="entry name" value="ACD_sHsps-like"/>
    <property type="match status" value="1"/>
</dbReference>
<dbReference type="PANTHER" id="PTHR43670:SF34">
    <property type="entry name" value="HSP20-LIKE CHAPERONES SUPERFAMILY PROTEIN"/>
    <property type="match status" value="1"/>
</dbReference>
<evidence type="ECO:0000259" key="8">
    <source>
        <dbReference type="PROSITE" id="PS01031"/>
    </source>
</evidence>
<comment type="subcellular location">
    <subcellularLocation>
        <location evidence="1">Cell membrane</location>
        <topology evidence="1">Single-pass membrane protein</topology>
    </subcellularLocation>
</comment>
<comment type="caution">
    <text evidence="9">The sequence shown here is derived from an EMBL/GenBank/DDBJ whole genome shotgun (WGS) entry which is preliminary data.</text>
</comment>
<keyword evidence="10" id="KW-1185">Reference proteome</keyword>
<organism evidence="9 10">
    <name type="scientific">Linum tenue</name>
    <dbReference type="NCBI Taxonomy" id="586396"/>
    <lineage>
        <taxon>Eukaryota</taxon>
        <taxon>Viridiplantae</taxon>
        <taxon>Streptophyta</taxon>
        <taxon>Embryophyta</taxon>
        <taxon>Tracheophyta</taxon>
        <taxon>Spermatophyta</taxon>
        <taxon>Magnoliopsida</taxon>
        <taxon>eudicotyledons</taxon>
        <taxon>Gunneridae</taxon>
        <taxon>Pentapetalae</taxon>
        <taxon>rosids</taxon>
        <taxon>fabids</taxon>
        <taxon>Malpighiales</taxon>
        <taxon>Linaceae</taxon>
        <taxon>Linum</taxon>
    </lineage>
</organism>
<feature type="transmembrane region" description="Helical" evidence="7">
    <location>
        <begin position="354"/>
        <end position="373"/>
    </location>
</feature>
<gene>
    <name evidence="9" type="ORF">LITE_LOCUS8994</name>
</gene>
<dbReference type="PROSITE" id="PS01031">
    <property type="entry name" value="SHSP"/>
    <property type="match status" value="1"/>
</dbReference>
<keyword evidence="7" id="KW-0472">Membrane</keyword>